<organism evidence="7 10">
    <name type="scientific">Didymodactylos carnosus</name>
    <dbReference type="NCBI Taxonomy" id="1234261"/>
    <lineage>
        <taxon>Eukaryota</taxon>
        <taxon>Metazoa</taxon>
        <taxon>Spiralia</taxon>
        <taxon>Gnathifera</taxon>
        <taxon>Rotifera</taxon>
        <taxon>Eurotatoria</taxon>
        <taxon>Bdelloidea</taxon>
        <taxon>Philodinida</taxon>
        <taxon>Philodinidae</taxon>
        <taxon>Didymodactylos</taxon>
    </lineage>
</organism>
<dbReference type="EMBL" id="CAJNOK010000424">
    <property type="protein sequence ID" value="CAF0752120.1"/>
    <property type="molecule type" value="Genomic_DNA"/>
</dbReference>
<evidence type="ECO:0000256" key="4">
    <source>
        <dbReference type="ARBA" id="ARBA00023242"/>
    </source>
</evidence>
<comment type="subcellular location">
    <subcellularLocation>
        <location evidence="1">Nucleus</location>
    </subcellularLocation>
</comment>
<evidence type="ECO:0000313" key="7">
    <source>
        <dbReference type="EMBL" id="CAF0914166.1"/>
    </source>
</evidence>
<dbReference type="GO" id="GO:0000398">
    <property type="term" value="P:mRNA splicing, via spliceosome"/>
    <property type="evidence" value="ECO:0007669"/>
    <property type="project" value="TreeGrafter"/>
</dbReference>
<dbReference type="PROSITE" id="PS00998">
    <property type="entry name" value="G10_2"/>
    <property type="match status" value="1"/>
</dbReference>
<dbReference type="EMBL" id="CAJOBA010000424">
    <property type="protein sequence ID" value="CAF3530965.1"/>
    <property type="molecule type" value="Genomic_DNA"/>
</dbReference>
<dbReference type="Proteomes" id="UP000663829">
    <property type="component" value="Unassembled WGS sequence"/>
</dbReference>
<dbReference type="Pfam" id="PF01125">
    <property type="entry name" value="BUD31"/>
    <property type="match status" value="1"/>
</dbReference>
<evidence type="ECO:0000313" key="6">
    <source>
        <dbReference type="EMBL" id="CAF0752120.1"/>
    </source>
</evidence>
<feature type="compositionally biased region" description="Polar residues" evidence="5">
    <location>
        <begin position="90"/>
        <end position="102"/>
    </location>
</feature>
<evidence type="ECO:0000313" key="10">
    <source>
        <dbReference type="Proteomes" id="UP000663829"/>
    </source>
</evidence>
<evidence type="ECO:0000256" key="5">
    <source>
        <dbReference type="SAM" id="MobiDB-lite"/>
    </source>
</evidence>
<feature type="region of interest" description="Disordered" evidence="5">
    <location>
        <begin position="1"/>
        <end position="29"/>
    </location>
</feature>
<dbReference type="OrthoDB" id="277109at2759"/>
<accession>A0A814AFM6</accession>
<evidence type="ECO:0000313" key="9">
    <source>
        <dbReference type="EMBL" id="CAF3694654.1"/>
    </source>
</evidence>
<comment type="caution">
    <text evidence="7">The sequence shown here is derived from an EMBL/GenBank/DDBJ whole genome shotgun (WGS) entry which is preliminary data.</text>
</comment>
<name>A0A814AFM6_9BILA</name>
<evidence type="ECO:0000256" key="1">
    <source>
        <dbReference type="ARBA" id="ARBA00004123"/>
    </source>
</evidence>
<feature type="region of interest" description="Disordered" evidence="5">
    <location>
        <begin position="49"/>
        <end position="102"/>
    </location>
</feature>
<sequence>MADVNSSFKMTNTYGNASNGDLSSASENESVIDKVKNAVSKLFHPSFSFSSTTEKRKRPSMDDVSDDKREDENNRQLHDDNDNDNNNTDSRQTSTVLKSNLSRFKTKKDTSFQTNTVRFADEQLRLTDDEDSNDNNQLNLKDRKQLYYPQTKRPRTITNGDTSKIPELTIPQTSSITFDINNRTTMFSKERKDKTPLSPLAEQDTHKTTKIGKEAGVQCGVQTENTTNDSNETLSKCQTFPVLETTSQLTEKNISNQTQQSQPQLASLSTNSSITIESKIQPNNITSHVKILDDFTPFSWPKFVRAQEEFAKQNLNLCYNEIESIQPAQKQQNAHQPTLDTLSANKTTRSNESTKVLTAIPTLPLASYKMPVSRELVWKCLLCSTEHPMQAACPASNPKYTQLSVKSNDKPLISVSSSTFPIQADTIPDQLDTKKSEANMVQTPLLVSQAINSPAKTVIETLNTVQSQPKAVLSTLSDSFQFSVPATKSLSSERGLSPTSISTRASTEPVSFGTFAQGFSAKTLQFGSNIGSANSVMSLPFTAISQSFQPSIVSSSVTAPSSISTGFQFGSGMIPFTSARSVLSDLPTTTTPHSQSNSTSPTQTTDKVVSVSTTTAGSTLFTTTTQYTPAQTSVTTIFGQGFPSLLSSGFSAQTTKSSTLSIAADTPSITTPFLFGTGASLFGSSSFGSSSPSASFPTTTSQTIQSNISTAITTTAQSHLFQSISSAFSPLATLSVLPFTTTITQTPVMSTNTLSPFSGFGSGGLFGSTLLTNPSSGNTISTSAATTTPILFGSMGQQSSENVSSFGSFPTFGFHSKSSQILPSTTIPTFQSTISNSSANTRTAGFPFSLPADNNSNGSPPIPVASTAFSSQSTPSSFGLTPAHTNTDPYPFAGQTQDQLIPSLPGNESTQPSHAKSLLHTKFIVKIMVKVRKNKPKPEGWELIEPTLDELDGKMREAEIAPHEGKRKVETLWPIFKIHHQKSRFLFDLYFKRKAISKELYDYCIKESIADKSLIAQWKKQGYENLCCLRCIQPRDTNFGKKCVCRVPKEKLEEGKVVECVHCGCRGCSG</sequence>
<dbReference type="InterPro" id="IPR001748">
    <property type="entry name" value="BUD31"/>
</dbReference>
<feature type="region of interest" description="Disordered" evidence="5">
    <location>
        <begin position="585"/>
        <end position="608"/>
    </location>
</feature>
<dbReference type="GO" id="GO:0005681">
    <property type="term" value="C:spliceosomal complex"/>
    <property type="evidence" value="ECO:0007669"/>
    <property type="project" value="TreeGrafter"/>
</dbReference>
<dbReference type="PROSITE" id="PS00997">
    <property type="entry name" value="G10_1"/>
    <property type="match status" value="1"/>
</dbReference>
<feature type="compositionally biased region" description="Low complexity" evidence="5">
    <location>
        <begin position="587"/>
        <end position="608"/>
    </location>
</feature>
<dbReference type="PANTHER" id="PTHR19411">
    <property type="entry name" value="PROTEIN BUD31-RELATED"/>
    <property type="match status" value="1"/>
</dbReference>
<dbReference type="Proteomes" id="UP000677228">
    <property type="component" value="Unassembled WGS sequence"/>
</dbReference>
<dbReference type="Proteomes" id="UP000681722">
    <property type="component" value="Unassembled WGS sequence"/>
</dbReference>
<proteinExistence type="inferred from homology"/>
<dbReference type="EMBL" id="CAJOBC010001715">
    <property type="protein sequence ID" value="CAF3694654.1"/>
    <property type="molecule type" value="Genomic_DNA"/>
</dbReference>
<dbReference type="AlphaFoldDB" id="A0A814AFM6"/>
<dbReference type="PANTHER" id="PTHR19411:SF0">
    <property type="entry name" value="PROTEIN BUD31 HOMOLOG"/>
    <property type="match status" value="1"/>
</dbReference>
<dbReference type="EMBL" id="CAJNOQ010001715">
    <property type="protein sequence ID" value="CAF0914166.1"/>
    <property type="molecule type" value="Genomic_DNA"/>
</dbReference>
<dbReference type="InterPro" id="IPR018230">
    <property type="entry name" value="BUD31/G10-rel_CS"/>
</dbReference>
<evidence type="ECO:0000256" key="2">
    <source>
        <dbReference type="ARBA" id="ARBA00005287"/>
    </source>
</evidence>
<feature type="compositionally biased region" description="Basic and acidic residues" evidence="5">
    <location>
        <begin position="66"/>
        <end position="80"/>
    </location>
</feature>
<keyword evidence="10" id="KW-1185">Reference proteome</keyword>
<comment type="similarity">
    <text evidence="2">Belongs to the BUD31 (G10) family.</text>
</comment>
<reference evidence="7" key="1">
    <citation type="submission" date="2021-02" db="EMBL/GenBank/DDBJ databases">
        <authorList>
            <person name="Nowell W R."/>
        </authorList>
    </citation>
    <scope>NUCLEOTIDE SEQUENCE</scope>
</reference>
<gene>
    <name evidence="7" type="ORF">GPM918_LOCUS9305</name>
    <name evidence="6" type="ORF">OVA965_LOCUS2074</name>
    <name evidence="9" type="ORF">SRO942_LOCUS9306</name>
    <name evidence="8" type="ORF">TMI583_LOCUS2074</name>
</gene>
<evidence type="ECO:0000313" key="8">
    <source>
        <dbReference type="EMBL" id="CAF3530965.1"/>
    </source>
</evidence>
<protein>
    <recommendedName>
        <fullName evidence="3">Protein BUD31 homolog</fullName>
    </recommendedName>
</protein>
<dbReference type="Proteomes" id="UP000682733">
    <property type="component" value="Unassembled WGS sequence"/>
</dbReference>
<evidence type="ECO:0000256" key="3">
    <source>
        <dbReference type="ARBA" id="ARBA00015122"/>
    </source>
</evidence>
<keyword evidence="4" id="KW-0539">Nucleus</keyword>
<dbReference type="PRINTS" id="PR00322">
    <property type="entry name" value="G10"/>
</dbReference>